<dbReference type="EMBL" id="WDPD01000002">
    <property type="protein sequence ID" value="KAB7462101.1"/>
    <property type="molecule type" value="Genomic_DNA"/>
</dbReference>
<proteinExistence type="predicted"/>
<organism evidence="1 2">
    <name type="scientific">Bifidobacterium dentium</name>
    <dbReference type="NCBI Taxonomy" id="1689"/>
    <lineage>
        <taxon>Bacteria</taxon>
        <taxon>Bacillati</taxon>
        <taxon>Actinomycetota</taxon>
        <taxon>Actinomycetes</taxon>
        <taxon>Bifidobacteriales</taxon>
        <taxon>Bifidobacteriaceae</taxon>
        <taxon>Bifidobacterium</taxon>
    </lineage>
</organism>
<name>A0A7J5TJL3_9BIFI</name>
<reference evidence="1 2" key="1">
    <citation type="journal article" date="2019" name="Nat. Med.">
        <title>A library of human gut bacterial isolates paired with longitudinal multiomics data enables mechanistic microbiome research.</title>
        <authorList>
            <person name="Poyet M."/>
            <person name="Groussin M."/>
            <person name="Gibbons S.M."/>
            <person name="Avila-Pacheco J."/>
            <person name="Jiang X."/>
            <person name="Kearney S.M."/>
            <person name="Perrotta A.R."/>
            <person name="Berdy B."/>
            <person name="Zhao S."/>
            <person name="Lieberman T.D."/>
            <person name="Swanson P.K."/>
            <person name="Smith M."/>
            <person name="Roesemann S."/>
            <person name="Alexander J.E."/>
            <person name="Rich S.A."/>
            <person name="Livny J."/>
            <person name="Vlamakis H."/>
            <person name="Clish C."/>
            <person name="Bullock K."/>
            <person name="Deik A."/>
            <person name="Scott J."/>
            <person name="Pierce K.A."/>
            <person name="Xavier R.J."/>
            <person name="Alm E.J."/>
        </authorList>
    </citation>
    <scope>NUCLEOTIDE SEQUENCE [LARGE SCALE GENOMIC DNA]</scope>
    <source>
        <strain evidence="1 2">BIOML-A2</strain>
    </source>
</reference>
<accession>A0A7J5TJL3</accession>
<dbReference type="Proteomes" id="UP000429211">
    <property type="component" value="Unassembled WGS sequence"/>
</dbReference>
<gene>
    <name evidence="1" type="ORF">GBB04_03490</name>
</gene>
<sequence>MGMDGSEKPPVCEACGRPVTERSKVNGAWLKSHRGCKDRIRTIRRRRAAEENEERLEAMFLEALEDRKRAANQWRWQIENRNELADEHDRVLAATLLVSYRCMIAAMNVMPSALIQYREPWAVDLTRMLGRRTVALIARRDGWTHTAFWEHDPECGEDGTLTRVGAGEWALPMEGMEDEYRDDLDHEDGRGRRTFSDVKALQRLWAEDHVGGQWDPGPWRFK</sequence>
<evidence type="ECO:0000313" key="1">
    <source>
        <dbReference type="EMBL" id="KAB7462101.1"/>
    </source>
</evidence>
<evidence type="ECO:0000313" key="2">
    <source>
        <dbReference type="Proteomes" id="UP000429211"/>
    </source>
</evidence>
<dbReference type="AlphaFoldDB" id="A0A7J5TJL3"/>
<comment type="caution">
    <text evidence="1">The sequence shown here is derived from an EMBL/GenBank/DDBJ whole genome shotgun (WGS) entry which is preliminary data.</text>
</comment>
<protein>
    <submittedName>
        <fullName evidence="1">Uncharacterized protein</fullName>
    </submittedName>
</protein>